<feature type="chain" id="PRO_5036918089" evidence="1">
    <location>
        <begin position="33"/>
        <end position="309"/>
    </location>
</feature>
<dbReference type="GO" id="GO:0003755">
    <property type="term" value="F:peptidyl-prolyl cis-trans isomerase activity"/>
    <property type="evidence" value="ECO:0007669"/>
    <property type="project" value="InterPro"/>
</dbReference>
<sequence length="309" mass="32830">MAGMNDRPRFLRFALRPLAALLLVGAPLGASSSPARPLSSADIVAAAPADAWVAVPPEDLLVVDLEGGRQVVIALAPGFAPVHVANIRRLARSGWFAGITVNRVQDNYVVQWGDATEKKPLPDGIVASPPAEYARALKGLGFRAMPYRDAYAERVGHAGGWPVASDGTLAWLPHCYGMVGVGRNLAPDTGTGAELYAVIGHGPRHLDRNIALVGRVLSGMEALSALPRGTEALGFYKEGTPRPAIVAAHIAADMPAAERPAFELMRADSRSFADWLTARANRKDDFFIRPAGALDICNALPPVRATLRK</sequence>
<dbReference type="AlphaFoldDB" id="A0A975CYN1"/>
<accession>A0A975CYN1</accession>
<evidence type="ECO:0000313" key="4">
    <source>
        <dbReference type="Proteomes" id="UP000664914"/>
    </source>
</evidence>
<dbReference type="SUPFAM" id="SSF50891">
    <property type="entry name" value="Cyclophilin-like"/>
    <property type="match status" value="1"/>
</dbReference>
<dbReference type="Proteomes" id="UP000664914">
    <property type="component" value="Chromosome"/>
</dbReference>
<protein>
    <submittedName>
        <fullName evidence="3">Peptidylprolyl isomerase</fullName>
    </submittedName>
</protein>
<keyword evidence="3" id="KW-0413">Isomerase</keyword>
<keyword evidence="1" id="KW-0732">Signal</keyword>
<dbReference type="InterPro" id="IPR002130">
    <property type="entry name" value="Cyclophilin-type_PPIase_dom"/>
</dbReference>
<proteinExistence type="predicted"/>
<dbReference type="EMBL" id="CP059319">
    <property type="protein sequence ID" value="QTH19719.1"/>
    <property type="molecule type" value="Genomic_DNA"/>
</dbReference>
<evidence type="ECO:0000313" key="3">
    <source>
        <dbReference type="EMBL" id="QTH19719.1"/>
    </source>
</evidence>
<dbReference type="Pfam" id="PF00160">
    <property type="entry name" value="Pro_isomerase"/>
    <property type="match status" value="1"/>
</dbReference>
<dbReference type="Gene3D" id="2.40.100.10">
    <property type="entry name" value="Cyclophilin-like"/>
    <property type="match status" value="1"/>
</dbReference>
<dbReference type="RefSeq" id="WP_208631693.1">
    <property type="nucleotide sequence ID" value="NZ_CP059319.1"/>
</dbReference>
<reference evidence="3" key="2">
    <citation type="submission" date="2021-04" db="EMBL/GenBank/DDBJ databases">
        <title>Isolation and genomic analysis of the ibuprofen-degrading bacterium Sphingomonas strain MPO218.</title>
        <authorList>
            <person name="Aulestia M."/>
            <person name="Flores A."/>
            <person name="Mangas E.L."/>
            <person name="Perez-Pulido A.J."/>
            <person name="Santero E."/>
            <person name="Camacho E.M."/>
        </authorList>
    </citation>
    <scope>NUCLEOTIDE SEQUENCE</scope>
    <source>
        <strain evidence="3">MPO218</strain>
    </source>
</reference>
<dbReference type="PROSITE" id="PS50072">
    <property type="entry name" value="CSA_PPIASE_2"/>
    <property type="match status" value="1"/>
</dbReference>
<organism evidence="3 4">
    <name type="scientific">Rhizorhabdus wittichii</name>
    <dbReference type="NCBI Taxonomy" id="160791"/>
    <lineage>
        <taxon>Bacteria</taxon>
        <taxon>Pseudomonadati</taxon>
        <taxon>Pseudomonadota</taxon>
        <taxon>Alphaproteobacteria</taxon>
        <taxon>Sphingomonadales</taxon>
        <taxon>Sphingomonadaceae</taxon>
        <taxon>Rhizorhabdus</taxon>
    </lineage>
</organism>
<dbReference type="InterPro" id="IPR029000">
    <property type="entry name" value="Cyclophilin-like_dom_sf"/>
</dbReference>
<evidence type="ECO:0000259" key="2">
    <source>
        <dbReference type="PROSITE" id="PS50072"/>
    </source>
</evidence>
<evidence type="ECO:0000256" key="1">
    <source>
        <dbReference type="SAM" id="SignalP"/>
    </source>
</evidence>
<feature type="domain" description="PPIase cyclophilin-type" evidence="2">
    <location>
        <begin position="70"/>
        <end position="252"/>
    </location>
</feature>
<name>A0A975CYN1_9SPHN</name>
<gene>
    <name evidence="3" type="ORF">HRJ34_15210</name>
</gene>
<reference evidence="3" key="1">
    <citation type="submission" date="2020-07" db="EMBL/GenBank/DDBJ databases">
        <authorList>
            <person name="Camacho E."/>
        </authorList>
    </citation>
    <scope>NUCLEOTIDE SEQUENCE</scope>
    <source>
        <strain evidence="3">MPO218</strain>
    </source>
</reference>
<feature type="signal peptide" evidence="1">
    <location>
        <begin position="1"/>
        <end position="32"/>
    </location>
</feature>